<gene>
    <name evidence="2" type="ORF">SETIT_9G000800v2</name>
</gene>
<reference evidence="2" key="1">
    <citation type="journal article" date="2012" name="Nat. Biotechnol.">
        <title>Reference genome sequence of the model plant Setaria.</title>
        <authorList>
            <person name="Bennetzen J.L."/>
            <person name="Schmutz J."/>
            <person name="Wang H."/>
            <person name="Percifield R."/>
            <person name="Hawkins J."/>
            <person name="Pontaroli A.C."/>
            <person name="Estep M."/>
            <person name="Feng L."/>
            <person name="Vaughn J.N."/>
            <person name="Grimwood J."/>
            <person name="Jenkins J."/>
            <person name="Barry K."/>
            <person name="Lindquist E."/>
            <person name="Hellsten U."/>
            <person name="Deshpande S."/>
            <person name="Wang X."/>
            <person name="Wu X."/>
            <person name="Mitros T."/>
            <person name="Triplett J."/>
            <person name="Yang X."/>
            <person name="Ye C.Y."/>
            <person name="Mauro-Herrera M."/>
            <person name="Wang L."/>
            <person name="Li P."/>
            <person name="Sharma M."/>
            <person name="Sharma R."/>
            <person name="Ronald P.C."/>
            <person name="Panaud O."/>
            <person name="Kellogg E.A."/>
            <person name="Brutnell T.P."/>
            <person name="Doust A.N."/>
            <person name="Tuskan G.A."/>
            <person name="Rokhsar D."/>
            <person name="Devos K.M."/>
        </authorList>
    </citation>
    <scope>NUCLEOTIDE SEQUENCE [LARGE SCALE GENOMIC DNA]</scope>
    <source>
        <strain evidence="2">Yugu1</strain>
    </source>
</reference>
<proteinExistence type="predicted"/>
<protein>
    <recommendedName>
        <fullName evidence="3">Secreted protein</fullName>
    </recommendedName>
</protein>
<dbReference type="AlphaFoldDB" id="A0A368SBV9"/>
<evidence type="ECO:0000313" key="2">
    <source>
        <dbReference type="EMBL" id="RCV39824.1"/>
    </source>
</evidence>
<dbReference type="EMBL" id="CM003536">
    <property type="protein sequence ID" value="RCV39824.1"/>
    <property type="molecule type" value="Genomic_DNA"/>
</dbReference>
<keyword evidence="1" id="KW-0732">Signal</keyword>
<feature type="chain" id="PRO_5016753297" description="Secreted protein" evidence="1">
    <location>
        <begin position="25"/>
        <end position="77"/>
    </location>
</feature>
<organism evidence="2">
    <name type="scientific">Setaria italica</name>
    <name type="common">Foxtail millet</name>
    <name type="synonym">Panicum italicum</name>
    <dbReference type="NCBI Taxonomy" id="4555"/>
    <lineage>
        <taxon>Eukaryota</taxon>
        <taxon>Viridiplantae</taxon>
        <taxon>Streptophyta</taxon>
        <taxon>Embryophyta</taxon>
        <taxon>Tracheophyta</taxon>
        <taxon>Spermatophyta</taxon>
        <taxon>Magnoliopsida</taxon>
        <taxon>Liliopsida</taxon>
        <taxon>Poales</taxon>
        <taxon>Poaceae</taxon>
        <taxon>PACMAD clade</taxon>
        <taxon>Panicoideae</taxon>
        <taxon>Panicodae</taxon>
        <taxon>Paniceae</taxon>
        <taxon>Cenchrinae</taxon>
        <taxon>Setaria</taxon>
    </lineage>
</organism>
<accession>A0A368SBV9</accession>
<sequence length="77" mass="8837">MQFFAMNTLASGVILILRIDCFNAGALWTLPGALHIWQRTVGSWVQLLHDVDLHLRDILAEEGRNSSGWFSFRCHWP</sequence>
<name>A0A368SBV9_SETIT</name>
<feature type="signal peptide" evidence="1">
    <location>
        <begin position="1"/>
        <end position="24"/>
    </location>
</feature>
<evidence type="ECO:0008006" key="3">
    <source>
        <dbReference type="Google" id="ProtNLM"/>
    </source>
</evidence>
<evidence type="ECO:0000256" key="1">
    <source>
        <dbReference type="SAM" id="SignalP"/>
    </source>
</evidence>
<reference evidence="2" key="2">
    <citation type="submission" date="2015-07" db="EMBL/GenBank/DDBJ databases">
        <authorList>
            <person name="Noorani M."/>
        </authorList>
    </citation>
    <scope>NUCLEOTIDE SEQUENCE</scope>
    <source>
        <strain evidence="2">Yugu1</strain>
    </source>
</reference>